<keyword evidence="3" id="KW-1185">Reference proteome</keyword>
<keyword evidence="1" id="KW-0812">Transmembrane</keyword>
<gene>
    <name evidence="2" type="ORF">DLJ74_14095</name>
</gene>
<evidence type="ECO:0000313" key="2">
    <source>
        <dbReference type="EMBL" id="PWU67590.1"/>
    </source>
</evidence>
<evidence type="ECO:0000313" key="3">
    <source>
        <dbReference type="Proteomes" id="UP000245624"/>
    </source>
</evidence>
<dbReference type="Proteomes" id="UP000245624">
    <property type="component" value="Unassembled WGS sequence"/>
</dbReference>
<name>A0A317KXY1_9BACI</name>
<accession>A0A317KXY1</accession>
<dbReference type="AlphaFoldDB" id="A0A317KXY1"/>
<keyword evidence="1" id="KW-1133">Transmembrane helix</keyword>
<reference evidence="2 3" key="1">
    <citation type="submission" date="2018-05" db="EMBL/GenBank/DDBJ databases">
        <title>Genomic analysis of Gracilibacillus dipsosauri DD1 reveals novel features of a salt-tolerant amylase.</title>
        <authorList>
            <person name="Deutch C.E."/>
            <person name="Yang S."/>
        </authorList>
    </citation>
    <scope>NUCLEOTIDE SEQUENCE [LARGE SCALE GENOMIC DNA]</scope>
    <source>
        <strain evidence="2 3">DD1</strain>
    </source>
</reference>
<dbReference type="OrthoDB" id="1681794at2"/>
<comment type="caution">
    <text evidence="2">The sequence shown here is derived from an EMBL/GenBank/DDBJ whole genome shotgun (WGS) entry which is preliminary data.</text>
</comment>
<evidence type="ECO:0000256" key="1">
    <source>
        <dbReference type="SAM" id="Phobius"/>
    </source>
</evidence>
<organism evidence="2 3">
    <name type="scientific">Gracilibacillus dipsosauri</name>
    <dbReference type="NCBI Taxonomy" id="178340"/>
    <lineage>
        <taxon>Bacteria</taxon>
        <taxon>Bacillati</taxon>
        <taxon>Bacillota</taxon>
        <taxon>Bacilli</taxon>
        <taxon>Bacillales</taxon>
        <taxon>Bacillaceae</taxon>
        <taxon>Gracilibacillus</taxon>
    </lineage>
</organism>
<dbReference type="RefSeq" id="WP_109984950.1">
    <property type="nucleotide sequence ID" value="NZ_QGTD01000013.1"/>
</dbReference>
<feature type="transmembrane region" description="Helical" evidence="1">
    <location>
        <begin position="70"/>
        <end position="88"/>
    </location>
</feature>
<feature type="transmembrane region" description="Helical" evidence="1">
    <location>
        <begin position="100"/>
        <end position="118"/>
    </location>
</feature>
<dbReference type="EMBL" id="QGTD01000013">
    <property type="protein sequence ID" value="PWU67590.1"/>
    <property type="molecule type" value="Genomic_DNA"/>
</dbReference>
<feature type="transmembrane region" description="Helical" evidence="1">
    <location>
        <begin position="130"/>
        <end position="156"/>
    </location>
</feature>
<proteinExistence type="predicted"/>
<sequence>MENNQKQNSLEKILWSIAFPGFGQLLNGRMIKGIILIILEVIINLQSNFNKAILYSFYGEIDQAITITNYQWLMFYPCIYLFAIWDAYKDSGGGQSPFEFIPFVTSAYFVTVGLIYSSTLEIFGILMGPIWLPILFVGVGVTIGLIVRKILIMLFIKSKGT</sequence>
<keyword evidence="1" id="KW-0472">Membrane</keyword>
<protein>
    <submittedName>
        <fullName evidence="2">Uncharacterized protein</fullName>
    </submittedName>
</protein>